<dbReference type="OrthoDB" id="3036033at2"/>
<evidence type="ECO:0000256" key="1">
    <source>
        <dbReference type="ARBA" id="ARBA00022691"/>
    </source>
</evidence>
<gene>
    <name evidence="5" type="ORF">DFO73_104143</name>
</gene>
<keyword evidence="1" id="KW-0949">S-adenosyl-L-methionine</keyword>
<reference evidence="5 6" key="1">
    <citation type="submission" date="2018-05" db="EMBL/GenBank/DDBJ databases">
        <title>Freshwater and sediment microbial communities from various areas in North America, analyzing microbe dynamics in response to fracking.</title>
        <authorList>
            <person name="Lamendella R."/>
        </authorList>
    </citation>
    <scope>NUCLEOTIDE SEQUENCE [LARGE SCALE GENOMIC DNA]</scope>
    <source>
        <strain evidence="5 6">15_TX</strain>
    </source>
</reference>
<dbReference type="InterPro" id="IPR007197">
    <property type="entry name" value="rSAM"/>
</dbReference>
<keyword evidence="2" id="KW-0479">Metal-binding</keyword>
<keyword evidence="4" id="KW-0411">Iron-sulfur</keyword>
<dbReference type="RefSeq" id="WP_110064569.1">
    <property type="nucleotide sequence ID" value="NZ_QGTW01000004.1"/>
</dbReference>
<dbReference type="Pfam" id="PF13353">
    <property type="entry name" value="Fer4_12"/>
    <property type="match status" value="1"/>
</dbReference>
<keyword evidence="3" id="KW-0408">Iron</keyword>
<name>A0A2V2ZZV4_9BACI</name>
<dbReference type="PROSITE" id="PS51257">
    <property type="entry name" value="PROKAR_LIPOPROTEIN"/>
    <property type="match status" value="1"/>
</dbReference>
<protein>
    <submittedName>
        <fullName evidence="5">4Fe-4S single cluster protein</fullName>
    </submittedName>
</protein>
<dbReference type="Proteomes" id="UP000247150">
    <property type="component" value="Unassembled WGS sequence"/>
</dbReference>
<evidence type="ECO:0000256" key="2">
    <source>
        <dbReference type="ARBA" id="ARBA00022723"/>
    </source>
</evidence>
<comment type="caution">
    <text evidence="5">The sequence shown here is derived from an EMBL/GenBank/DDBJ whole genome shotgun (WGS) entry which is preliminary data.</text>
</comment>
<dbReference type="SUPFAM" id="SSF102114">
    <property type="entry name" value="Radical SAM enzymes"/>
    <property type="match status" value="1"/>
</dbReference>
<evidence type="ECO:0000256" key="4">
    <source>
        <dbReference type="ARBA" id="ARBA00023014"/>
    </source>
</evidence>
<dbReference type="GO" id="GO:0051536">
    <property type="term" value="F:iron-sulfur cluster binding"/>
    <property type="evidence" value="ECO:0007669"/>
    <property type="project" value="UniProtKB-KW"/>
</dbReference>
<dbReference type="GO" id="GO:0003824">
    <property type="term" value="F:catalytic activity"/>
    <property type="evidence" value="ECO:0007669"/>
    <property type="project" value="InterPro"/>
</dbReference>
<evidence type="ECO:0000313" key="6">
    <source>
        <dbReference type="Proteomes" id="UP000247150"/>
    </source>
</evidence>
<dbReference type="InterPro" id="IPR058240">
    <property type="entry name" value="rSAM_sf"/>
</dbReference>
<accession>A0A2V2ZZV4</accession>
<organism evidence="5 6">
    <name type="scientific">Cytobacillus oceanisediminis</name>
    <dbReference type="NCBI Taxonomy" id="665099"/>
    <lineage>
        <taxon>Bacteria</taxon>
        <taxon>Bacillati</taxon>
        <taxon>Bacillota</taxon>
        <taxon>Bacilli</taxon>
        <taxon>Bacillales</taxon>
        <taxon>Bacillaceae</taxon>
        <taxon>Cytobacillus</taxon>
    </lineage>
</organism>
<dbReference type="GO" id="GO:0046872">
    <property type="term" value="F:metal ion binding"/>
    <property type="evidence" value="ECO:0007669"/>
    <property type="project" value="UniProtKB-KW"/>
</dbReference>
<proteinExistence type="predicted"/>
<dbReference type="AlphaFoldDB" id="A0A2V2ZZV4"/>
<dbReference type="EMBL" id="QGTW01000004">
    <property type="protein sequence ID" value="PWW29510.1"/>
    <property type="molecule type" value="Genomic_DNA"/>
</dbReference>
<dbReference type="InterPro" id="IPR013785">
    <property type="entry name" value="Aldolase_TIM"/>
</dbReference>
<evidence type="ECO:0000256" key="3">
    <source>
        <dbReference type="ARBA" id="ARBA00023004"/>
    </source>
</evidence>
<evidence type="ECO:0000313" key="5">
    <source>
        <dbReference type="EMBL" id="PWW29510.1"/>
    </source>
</evidence>
<dbReference type="SFLD" id="SFLDS00029">
    <property type="entry name" value="Radical_SAM"/>
    <property type="match status" value="1"/>
</dbReference>
<dbReference type="Gene3D" id="3.20.20.70">
    <property type="entry name" value="Aldolase class I"/>
    <property type="match status" value="1"/>
</dbReference>
<sequence length="219" mass="25207">MKLYNNFIRTFTDLPNHTTLLLHSLSGCPLKCFGCHNYDEIVANTPKEYKTTDDLYDYLKKSGFLLDAVMFSGGEFLINPLDEVHALLQKVRTLFDGKIIVTTSGNYHQKVQTLYEENLVDGIHIDMKLPYHVLDIKEDAQIYKDIMGIIPSKKVVNQLIASVDAVIKHNSILDQVRTVRYPLLDEAFFTEIRHFVEERKAYHGSIVPYFLNEFVYPGS</sequence>